<dbReference type="Proteomes" id="UP001151760">
    <property type="component" value="Unassembled WGS sequence"/>
</dbReference>
<feature type="compositionally biased region" description="Basic and acidic residues" evidence="1">
    <location>
        <begin position="255"/>
        <end position="274"/>
    </location>
</feature>
<evidence type="ECO:0000256" key="1">
    <source>
        <dbReference type="SAM" id="MobiDB-lite"/>
    </source>
</evidence>
<keyword evidence="3" id="KW-1185">Reference proteome</keyword>
<sequence length="338" mass="38093">MPKSHTRNHHILPNKSVNARRAAYHNRKLNVIDHNQFVIRSLKYTAWRPIGKVVGSVKPQWKPTGRHFALYDNCPLTRIMEPIVEPLELTPSVSSSSKVTMISRFPDCNLSDRKGQMDCSVADSMLKIDTPTALKVQDKIAVHSCLGIRGTSLSRAGKPVKKVLLMNLSDHRCSIRTVIIDPHGIRALWASQMKEDHKGNSEKVKLKQVKESRQVITSSSEDHDQASAKAVRAIAESFEYHSPRLTVPLRKRISDKRMKDQAKTEKTGHGMEKKSKSKSTKVKVNPDKVKVKAEAENEEILNGPTRTHLMGRDSPLRHLKKTCLSLKQIGLILLNLPR</sequence>
<protein>
    <submittedName>
        <fullName evidence="2">Uncharacterized protein</fullName>
    </submittedName>
</protein>
<comment type="caution">
    <text evidence="2">The sequence shown here is derived from an EMBL/GenBank/DDBJ whole genome shotgun (WGS) entry which is preliminary data.</text>
</comment>
<evidence type="ECO:0000313" key="2">
    <source>
        <dbReference type="EMBL" id="GJT63550.1"/>
    </source>
</evidence>
<name>A0ABQ5FJR3_9ASTR</name>
<gene>
    <name evidence="2" type="ORF">Tco_1015030</name>
</gene>
<proteinExistence type="predicted"/>
<feature type="region of interest" description="Disordered" evidence="1">
    <location>
        <begin position="255"/>
        <end position="285"/>
    </location>
</feature>
<dbReference type="EMBL" id="BQNB010017470">
    <property type="protein sequence ID" value="GJT63550.1"/>
    <property type="molecule type" value="Genomic_DNA"/>
</dbReference>
<organism evidence="2 3">
    <name type="scientific">Tanacetum coccineum</name>
    <dbReference type="NCBI Taxonomy" id="301880"/>
    <lineage>
        <taxon>Eukaryota</taxon>
        <taxon>Viridiplantae</taxon>
        <taxon>Streptophyta</taxon>
        <taxon>Embryophyta</taxon>
        <taxon>Tracheophyta</taxon>
        <taxon>Spermatophyta</taxon>
        <taxon>Magnoliopsida</taxon>
        <taxon>eudicotyledons</taxon>
        <taxon>Gunneridae</taxon>
        <taxon>Pentapetalae</taxon>
        <taxon>asterids</taxon>
        <taxon>campanulids</taxon>
        <taxon>Asterales</taxon>
        <taxon>Asteraceae</taxon>
        <taxon>Asteroideae</taxon>
        <taxon>Anthemideae</taxon>
        <taxon>Anthemidinae</taxon>
        <taxon>Tanacetum</taxon>
    </lineage>
</organism>
<reference evidence="2" key="2">
    <citation type="submission" date="2022-01" db="EMBL/GenBank/DDBJ databases">
        <authorList>
            <person name="Yamashiro T."/>
            <person name="Shiraishi A."/>
            <person name="Satake H."/>
            <person name="Nakayama K."/>
        </authorList>
    </citation>
    <scope>NUCLEOTIDE SEQUENCE</scope>
</reference>
<accession>A0ABQ5FJR3</accession>
<evidence type="ECO:0000313" key="3">
    <source>
        <dbReference type="Proteomes" id="UP001151760"/>
    </source>
</evidence>
<reference evidence="2" key="1">
    <citation type="journal article" date="2022" name="Int. J. Mol. Sci.">
        <title>Draft Genome of Tanacetum Coccineum: Genomic Comparison of Closely Related Tanacetum-Family Plants.</title>
        <authorList>
            <person name="Yamashiro T."/>
            <person name="Shiraishi A."/>
            <person name="Nakayama K."/>
            <person name="Satake H."/>
        </authorList>
    </citation>
    <scope>NUCLEOTIDE SEQUENCE</scope>
</reference>